<organism evidence="2 3">
    <name type="scientific">Juglans regia</name>
    <name type="common">English walnut</name>
    <dbReference type="NCBI Taxonomy" id="51240"/>
    <lineage>
        <taxon>Eukaryota</taxon>
        <taxon>Viridiplantae</taxon>
        <taxon>Streptophyta</taxon>
        <taxon>Embryophyta</taxon>
        <taxon>Tracheophyta</taxon>
        <taxon>Spermatophyta</taxon>
        <taxon>Magnoliopsida</taxon>
        <taxon>eudicotyledons</taxon>
        <taxon>Gunneridae</taxon>
        <taxon>Pentapetalae</taxon>
        <taxon>rosids</taxon>
        <taxon>fabids</taxon>
        <taxon>Fagales</taxon>
        <taxon>Juglandaceae</taxon>
        <taxon>Juglans</taxon>
    </lineage>
</organism>
<proteinExistence type="predicted"/>
<accession>A0A834D032</accession>
<dbReference type="Proteomes" id="UP000619265">
    <property type="component" value="Unassembled WGS sequence"/>
</dbReference>
<name>A0A834D032_JUGRE</name>
<dbReference type="InterPro" id="IPR032675">
    <property type="entry name" value="LRR_dom_sf"/>
</dbReference>
<reference evidence="2" key="2">
    <citation type="submission" date="2020-03" db="EMBL/GenBank/DDBJ databases">
        <title>Walnut 2.0.</title>
        <authorList>
            <person name="Marrano A."/>
            <person name="Britton M."/>
            <person name="Zimin A.V."/>
            <person name="Zaini P.A."/>
            <person name="Workman R."/>
            <person name="Puiu D."/>
            <person name="Bianco L."/>
            <person name="Allen B.J."/>
            <person name="Troggio M."/>
            <person name="Leslie C.A."/>
            <person name="Timp W."/>
            <person name="Dendekar A."/>
            <person name="Salzberg S.L."/>
            <person name="Neale D.B."/>
        </authorList>
    </citation>
    <scope>NUCLEOTIDE SEQUENCE</scope>
    <source>
        <tissue evidence="2">Leaves</tissue>
    </source>
</reference>
<dbReference type="PANTHER" id="PTHR47186">
    <property type="entry name" value="LEUCINE-RICH REPEAT-CONTAINING PROTEIN 57"/>
    <property type="match status" value="1"/>
</dbReference>
<dbReference type="Pfam" id="PF25019">
    <property type="entry name" value="LRR_R13L1-DRL21"/>
    <property type="match status" value="1"/>
</dbReference>
<dbReference type="AlphaFoldDB" id="A0A834D032"/>
<dbReference type="Gene3D" id="3.80.10.10">
    <property type="entry name" value="Ribonuclease Inhibitor"/>
    <property type="match status" value="4"/>
</dbReference>
<feature type="domain" description="R13L1/DRL21-like LRR repeat region" evidence="1">
    <location>
        <begin position="162"/>
        <end position="288"/>
    </location>
</feature>
<dbReference type="EMBL" id="LIHL02000005">
    <property type="protein sequence ID" value="KAF5469806.1"/>
    <property type="molecule type" value="Genomic_DNA"/>
</dbReference>
<dbReference type="InterPro" id="IPR056789">
    <property type="entry name" value="LRR_R13L1-DRL21"/>
</dbReference>
<gene>
    <name evidence="2" type="ORF">F2P56_010366</name>
</gene>
<comment type="caution">
    <text evidence="2">The sequence shown here is derived from an EMBL/GenBank/DDBJ whole genome shotgun (WGS) entry which is preliminary data.</text>
</comment>
<dbReference type="Gramene" id="Jr05_01050_p1">
    <property type="protein sequence ID" value="cds.Jr05_01050_p1"/>
    <property type="gene ID" value="Jr05_01050"/>
</dbReference>
<dbReference type="SUPFAM" id="SSF52058">
    <property type="entry name" value="L domain-like"/>
    <property type="match status" value="2"/>
</dbReference>
<evidence type="ECO:0000259" key="1">
    <source>
        <dbReference type="Pfam" id="PF25019"/>
    </source>
</evidence>
<dbReference type="PANTHER" id="PTHR47186:SF18">
    <property type="entry name" value="RX N-TERMINAL DOMAIN-CONTAINING PROTEIN"/>
    <property type="match status" value="1"/>
</dbReference>
<reference evidence="2" key="1">
    <citation type="submission" date="2015-10" db="EMBL/GenBank/DDBJ databases">
        <authorList>
            <person name="Martinez-Garcia P.J."/>
            <person name="Crepeau M.W."/>
            <person name="Puiu D."/>
            <person name="Gonzalez-Ibeas D."/>
            <person name="Whalen J."/>
            <person name="Stevens K."/>
            <person name="Paul R."/>
            <person name="Butterfield T."/>
            <person name="Britton M."/>
            <person name="Reagan R."/>
            <person name="Chakraborty S."/>
            <person name="Walawage S.L."/>
            <person name="Vasquez-Gross H.A."/>
            <person name="Cardeno C."/>
            <person name="Famula R."/>
            <person name="Pratt K."/>
            <person name="Kuruganti S."/>
            <person name="Aradhya M.K."/>
            <person name="Leslie C.A."/>
            <person name="Dandekar A.M."/>
            <person name="Salzberg S.L."/>
            <person name="Wegrzyn J.L."/>
            <person name="Langley C.H."/>
            <person name="Neale D.B."/>
        </authorList>
    </citation>
    <scope>NUCLEOTIDE SEQUENCE</scope>
    <source>
        <tissue evidence="2">Leaves</tissue>
    </source>
</reference>
<evidence type="ECO:0000313" key="3">
    <source>
        <dbReference type="Proteomes" id="UP000619265"/>
    </source>
</evidence>
<evidence type="ECO:0000313" key="2">
    <source>
        <dbReference type="EMBL" id="KAF5469806.1"/>
    </source>
</evidence>
<sequence>MTRYLSYFGGSFDNFKKIDKDLYNAKRLRTFLTLDSSGWDGEIKMPRAWCLRTLSLSGRQGITNLLDSICKLKHLRYLDCSSTNIMRLPDSLCNLCNLQTLNLSKCQNLDRLPRDTRKLVNLHHLEIDETNQLKEMPVQMGRLTCLQTLTKFIVSKHSGSHIGELGKLIKLGGKLLIWELQNVRSAKDALDASLKDKGYLEELALQWNPSNEVGILQSLRNVLENLQPHENLKSLTINNYSGKGFPDWIGGLPSMSKISHVELRNCKYCSALPPLGQLPSLSELYIDGLDEVVTVGPEFYGNCCNSSMKPFGSLKFLRLENMLNWENWSHLGAENEVETFSQLEELYIKNCPKLRGRLPVHLPSLAKLQISKCQQLEASLPVDLFAKFTRLDITGCDNLESLALPEQHKRDGIMDFNNCLQELRIRKCFSLVSLPKAGLLSKVKILLIYDCKKCELPMHRQYSSLEELYLKDCCDSLTSFPLDLFPNLKSIRIEGCRNLQSIEQHEVDLVISNIGIRRCPNFVSFPKGGLRAPNLATFSLEDCESLRSMPDKMHLFIPSLHYLEIKDCPEIESFPEGRLPSDLKEIEIHGCKKLIENWTGWGLQMLHSLQLLRIGGDSEKVESFPGVLLLPSTLTYLYIYSFKNLKSLDKEGFQHLTSLVQLLIKDCPKLKNMPEEGFPASLRFLQMRKCLALEKQLKRKEGKEWLKVARVRNIVIDDGQIQGIERTAPQMSWMTCSL</sequence>
<protein>
    <recommendedName>
        <fullName evidence="1">R13L1/DRL21-like LRR repeat region domain-containing protein</fullName>
    </recommendedName>
</protein>